<accession>A0A8S4ELE3</accession>
<dbReference type="GO" id="GO:0048015">
    <property type="term" value="P:phosphatidylinositol-mediated signaling"/>
    <property type="evidence" value="ECO:0007669"/>
    <property type="project" value="TreeGrafter"/>
</dbReference>
<dbReference type="PANTHER" id="PTHR10048:SF7">
    <property type="entry name" value="PHOSPHATIDYLINOSITOL 3-KINASE CATALYTIC SUBUNIT TYPE 3"/>
    <property type="match status" value="1"/>
</dbReference>
<keyword evidence="14" id="KW-1185">Reference proteome</keyword>
<dbReference type="SUPFAM" id="SSF56112">
    <property type="entry name" value="Protein kinase-like (PK-like)"/>
    <property type="match status" value="1"/>
</dbReference>
<evidence type="ECO:0000256" key="3">
    <source>
        <dbReference type="ARBA" id="ARBA00022679"/>
    </source>
</evidence>
<dbReference type="GO" id="GO:0016303">
    <property type="term" value="F:1-phosphatidylinositol-3-kinase activity"/>
    <property type="evidence" value="ECO:0007669"/>
    <property type="project" value="UniProtKB-EC"/>
</dbReference>
<dbReference type="InterPro" id="IPR002420">
    <property type="entry name" value="PI3K-type_C2_dom"/>
</dbReference>
<dbReference type="Pfam" id="PF00792">
    <property type="entry name" value="PI3K_C2"/>
    <property type="match status" value="1"/>
</dbReference>
<dbReference type="GO" id="GO:0000045">
    <property type="term" value="P:autophagosome assembly"/>
    <property type="evidence" value="ECO:0007669"/>
    <property type="project" value="TreeGrafter"/>
</dbReference>
<dbReference type="PROSITE" id="PS00915">
    <property type="entry name" value="PI3_4_KINASE_1"/>
    <property type="match status" value="1"/>
</dbReference>
<dbReference type="InterPro" id="IPR001263">
    <property type="entry name" value="PI3K_accessory_dom"/>
</dbReference>
<organism evidence="13 14">
    <name type="scientific">Plutella xylostella</name>
    <name type="common">Diamondback moth</name>
    <name type="synonym">Plutella maculipennis</name>
    <dbReference type="NCBI Taxonomy" id="51655"/>
    <lineage>
        <taxon>Eukaryota</taxon>
        <taxon>Metazoa</taxon>
        <taxon>Ecdysozoa</taxon>
        <taxon>Arthropoda</taxon>
        <taxon>Hexapoda</taxon>
        <taxon>Insecta</taxon>
        <taxon>Pterygota</taxon>
        <taxon>Neoptera</taxon>
        <taxon>Endopterygota</taxon>
        <taxon>Lepidoptera</taxon>
        <taxon>Glossata</taxon>
        <taxon>Ditrysia</taxon>
        <taxon>Yponomeutoidea</taxon>
        <taxon>Plutellidae</taxon>
        <taxon>Plutella</taxon>
    </lineage>
</organism>
<dbReference type="SUPFAM" id="SSF49562">
    <property type="entry name" value="C2 domain (Calcium/lipid-binding domain, CaLB)"/>
    <property type="match status" value="1"/>
</dbReference>
<dbReference type="Gene3D" id="3.30.1010.10">
    <property type="entry name" value="Phosphatidylinositol 3-kinase Catalytic Subunit, Chain A, domain 4"/>
    <property type="match status" value="1"/>
</dbReference>
<gene>
    <name evidence="13" type="ORF">PLXY2_LOCUS6088</name>
</gene>
<evidence type="ECO:0000256" key="8">
    <source>
        <dbReference type="ARBA" id="ARBA00029930"/>
    </source>
</evidence>
<keyword evidence="4" id="KW-0547">Nucleotide-binding</keyword>
<dbReference type="PROSITE" id="PS51545">
    <property type="entry name" value="PIK_HELICAL"/>
    <property type="match status" value="1"/>
</dbReference>
<dbReference type="PROSITE" id="PS51547">
    <property type="entry name" value="C2_PI3K"/>
    <property type="match status" value="1"/>
</dbReference>
<evidence type="ECO:0000256" key="7">
    <source>
        <dbReference type="ARBA" id="ARBA00023985"/>
    </source>
</evidence>
<dbReference type="CDD" id="cd00896">
    <property type="entry name" value="PI3Kc_III"/>
    <property type="match status" value="1"/>
</dbReference>
<dbReference type="EC" id="2.7.1.137" evidence="1"/>
<dbReference type="GO" id="GO:0000407">
    <property type="term" value="C:phagophore assembly site"/>
    <property type="evidence" value="ECO:0007669"/>
    <property type="project" value="TreeGrafter"/>
</dbReference>
<dbReference type="SMART" id="SM00145">
    <property type="entry name" value="PI3Ka"/>
    <property type="match status" value="1"/>
</dbReference>
<dbReference type="PROSITE" id="PS00916">
    <property type="entry name" value="PI3_4_KINASE_2"/>
    <property type="match status" value="1"/>
</dbReference>
<evidence type="ECO:0000256" key="9">
    <source>
        <dbReference type="PROSITE-ProRule" id="PRU00880"/>
    </source>
</evidence>
<dbReference type="Pfam" id="PF00613">
    <property type="entry name" value="PI3Ka"/>
    <property type="match status" value="18"/>
</dbReference>
<dbReference type="GO" id="GO:0034271">
    <property type="term" value="C:phosphatidylinositol 3-kinase complex, class III, type I"/>
    <property type="evidence" value="ECO:0007669"/>
    <property type="project" value="TreeGrafter"/>
</dbReference>
<keyword evidence="6" id="KW-0067">ATP-binding</keyword>
<dbReference type="FunFam" id="3.30.1010.10:FF:000002">
    <property type="entry name" value="Phosphatidylinositol 3-kinase catalytic subunit type 3"/>
    <property type="match status" value="1"/>
</dbReference>
<dbReference type="Gene3D" id="2.60.40.150">
    <property type="entry name" value="C2 domain"/>
    <property type="match status" value="1"/>
</dbReference>
<dbReference type="CDD" id="cd08397">
    <property type="entry name" value="C2_PI3K_class_III"/>
    <property type="match status" value="1"/>
</dbReference>
<evidence type="ECO:0000256" key="4">
    <source>
        <dbReference type="ARBA" id="ARBA00022741"/>
    </source>
</evidence>
<comment type="similarity">
    <text evidence="9">Belongs to the PI3/PI4-kinase family.</text>
</comment>
<dbReference type="InterPro" id="IPR011009">
    <property type="entry name" value="Kinase-like_dom_sf"/>
</dbReference>
<dbReference type="GO" id="GO:0006897">
    <property type="term" value="P:endocytosis"/>
    <property type="evidence" value="ECO:0007669"/>
    <property type="project" value="TreeGrafter"/>
</dbReference>
<dbReference type="InterPro" id="IPR042236">
    <property type="entry name" value="PI3K_accessory_sf"/>
</dbReference>
<name>A0A8S4ELE3_PLUXY</name>
<feature type="domain" description="PI3K/PI4K catalytic" evidence="10">
    <location>
        <begin position="1410"/>
        <end position="1676"/>
    </location>
</feature>
<dbReference type="EMBL" id="CAJHNJ030000019">
    <property type="protein sequence ID" value="CAG9116671.1"/>
    <property type="molecule type" value="Genomic_DNA"/>
</dbReference>
<evidence type="ECO:0000259" key="12">
    <source>
        <dbReference type="PROSITE" id="PS51547"/>
    </source>
</evidence>
<evidence type="ECO:0000313" key="14">
    <source>
        <dbReference type="Proteomes" id="UP000653454"/>
    </source>
</evidence>
<dbReference type="Gene3D" id="1.10.1070.11">
    <property type="entry name" value="Phosphatidylinositol 3-/4-kinase, catalytic domain"/>
    <property type="match status" value="1"/>
</dbReference>
<dbReference type="InterPro" id="IPR000403">
    <property type="entry name" value="PI3/4_kinase_cat_dom"/>
</dbReference>
<protein>
    <recommendedName>
        <fullName evidence="2">Phosphatidylinositol 3-kinase catalytic subunit type 3</fullName>
        <ecNumber evidence="1">2.7.1.137</ecNumber>
    </recommendedName>
    <alternativeName>
        <fullName evidence="8">Phosphoinositide-3-kinase class 3</fullName>
    </alternativeName>
</protein>
<feature type="domain" description="PIK helical" evidence="11">
    <location>
        <begin position="1071"/>
        <end position="1330"/>
    </location>
</feature>
<sequence length="1692" mass="195402">MNEIDDKFYYVYSSSLDHKLEIKIGTLEGKRQKPEYDKLLSDPMLKFSGLYQEGCSDLYVTCQVLNDGVPLALPVTTSYKAFTTRWNWNEWVTLPVFYSDLPRNAILAMTIYDCAGPGKVMVVGGTTISLFGKHGMLRQGMFDLRVWPGVEGSEKTPGKAPDRGKEQMQRLAKLAKKHRNGHIPKVDWLDRLTFREIEMINEKEKRSSDYMYLMIEFPAVQVDGIDHAVVYYEQDGDEMYQFRAEADIVTVPDHEILQENLVEAKQHRLARSLRSGLSGRDAKPTATERDQLASIVALPPGRALAADEQDLLWKFRFYLCEQKKALAKFLECVNWNRQVALPPGRALAADEQDLLWKFRFYLCEQKKALAKFLECVNWNRQVALPPGRALAADEQDLLWKFRFYLCEQKKALAKFLECVNWNRQVALPPGRALAADEQDLLWKFRFYLCEQKKALAKFLECVNWNRQVALPPGRALAADEQDLLWKFRFYLCEQKKALAKFLECVNWNRQVALPPGRALAADEQDLLWKFRFYLCEQKKALAKFLECVNWNRQVALPPGRALAADEQDLLWKFRFYLCEQKKALAKFLECVNWNRQVALPPGRALAADEQDLLWKFRFYLCEQKKALAKFLECVNWNRQVALPPGRALAADEQDLLWKFRFYLCEQKKALAKFLECVNWNRQERGTPSSLDVAERHSPCVHSGAAPGRALAADEQDLLWKFRFYLCEQKKALAKYLECVNWNRQVALPPGRALAADEQDLLWKFRFYLCEQKKALAKFLECVNWNRQVALPPGRALAADEQDLLWKFRFYLCEQKKALAKFLECVNWNRQVALPPGRALAADEQDLLWKFRFYLCEQKKALAKFLECVNWNRQVALPPGRALAADEQDLLWKFRFYLCEQKKALAKFLECVNWNRQVALPPGRALAADEQDLLWKFRFYLCEQKKALAKFLECVNWNRQVALPPGRALAADEQDLLWKFRFYLCEQKKALAKFLECVNWNRQVALPPGRALAADEQDLLWKFRFYLCEQKKALAKFLECVNWNRQVALPPGRALAADEQDLLWKFRFYLCEQKKALAKFLECVNWNRQVALPPGRALAADEQDLLWKFRFYLCEQKKALAKFLECVNWNRQGEVRQALAMMQQWAPMDVEDALELLSPKFTHPAVRKYAISRLKQAPDEDLLLYLLQLVQALKYEDWREIHLEYIKLSGGKEPTFSDVEFKLPSGARGSQASLLSATGIPAEMSSSTHSARSAEELVDDRAESALEDAQGYDPADPASERLSLASFLISRASRNPQLANYLYWYLLVECCERATQETPMYLTVMKTFSQTLLKGNAEQQRIRTFLARQQVFIDKLVKLVKTVARESGNRNRKTERLQQLLADPDAFKFNFTNFEPMPFPLDPSVTIKGIVAKKASLFKSALMPSKLTFLTTEGVEYEAIFKHGDDLRQDQLILQMITLMDKLLRRENLDLKLTPYKVLATSSKHGFLQFIESVTVAEALATEGSIQNFFRKHNPCEGAPYGIKPEVMDTYIRSCAGYCVITYLLGVGDRHLDNLLLTKQGALFHIDFGYILGRDPKPLPPPMKLSREMVEGMGGPAQEPYQEFRKLCYTALLHLRRHANLVLNLFSLMVDASVPDIALEPDKAVKKVQDKLRLDLGDEEAVHYLQNLIDMSVTAVMAVLVEQFHKFAQYWRK</sequence>
<dbReference type="InterPro" id="IPR018936">
    <property type="entry name" value="PI3/4_kinase_CS"/>
</dbReference>
<evidence type="ECO:0000313" key="13">
    <source>
        <dbReference type="EMBL" id="CAG9116671.1"/>
    </source>
</evidence>
<dbReference type="InterPro" id="IPR036940">
    <property type="entry name" value="PI3/4_kinase_cat_sf"/>
</dbReference>
<dbReference type="SUPFAM" id="SSF48371">
    <property type="entry name" value="ARM repeat"/>
    <property type="match status" value="19"/>
</dbReference>
<dbReference type="Gene3D" id="1.25.40.70">
    <property type="entry name" value="Phosphatidylinositol 3-kinase, accessory domain (PIK)"/>
    <property type="match status" value="19"/>
</dbReference>
<dbReference type="PANTHER" id="PTHR10048">
    <property type="entry name" value="PHOSPHATIDYLINOSITOL KINASE"/>
    <property type="match status" value="1"/>
</dbReference>
<dbReference type="GO" id="GO:0005524">
    <property type="term" value="F:ATP binding"/>
    <property type="evidence" value="ECO:0007669"/>
    <property type="project" value="UniProtKB-KW"/>
</dbReference>
<evidence type="ECO:0000256" key="5">
    <source>
        <dbReference type="ARBA" id="ARBA00022777"/>
    </source>
</evidence>
<comment type="catalytic activity">
    <reaction evidence="7">
        <text>a 1,2-diacyl-sn-glycero-3-phospho-(1D-myo-inositol) + ATP = a 1,2-diacyl-sn-glycero-3-phospho-(1D-myo-inositol-3-phosphate) + ADP + H(+)</text>
        <dbReference type="Rhea" id="RHEA:12709"/>
        <dbReference type="ChEBI" id="CHEBI:15378"/>
        <dbReference type="ChEBI" id="CHEBI:30616"/>
        <dbReference type="ChEBI" id="CHEBI:57880"/>
        <dbReference type="ChEBI" id="CHEBI:58088"/>
        <dbReference type="ChEBI" id="CHEBI:456216"/>
        <dbReference type="EC" id="2.7.1.137"/>
    </reaction>
    <physiologicalReaction direction="left-to-right" evidence="7">
        <dbReference type="Rhea" id="RHEA:12710"/>
    </physiologicalReaction>
</comment>
<dbReference type="GO" id="GO:0005777">
    <property type="term" value="C:peroxisome"/>
    <property type="evidence" value="ECO:0007669"/>
    <property type="project" value="TreeGrafter"/>
</dbReference>
<dbReference type="InterPro" id="IPR016024">
    <property type="entry name" value="ARM-type_fold"/>
</dbReference>
<evidence type="ECO:0000256" key="6">
    <source>
        <dbReference type="ARBA" id="ARBA00022840"/>
    </source>
</evidence>
<evidence type="ECO:0000256" key="1">
    <source>
        <dbReference type="ARBA" id="ARBA00012073"/>
    </source>
</evidence>
<dbReference type="InterPro" id="IPR057756">
    <property type="entry name" value="PI3-kinase_type3/VPS34_cat"/>
</dbReference>
<evidence type="ECO:0000259" key="11">
    <source>
        <dbReference type="PROSITE" id="PS51545"/>
    </source>
</evidence>
<dbReference type="Proteomes" id="UP000653454">
    <property type="component" value="Unassembled WGS sequence"/>
</dbReference>
<proteinExistence type="inferred from homology"/>
<dbReference type="Pfam" id="PF00454">
    <property type="entry name" value="PI3_PI4_kinase"/>
    <property type="match status" value="1"/>
</dbReference>
<dbReference type="SMART" id="SM00142">
    <property type="entry name" value="PI3K_C2"/>
    <property type="match status" value="1"/>
</dbReference>
<feature type="domain" description="C2 PI3K-type" evidence="12">
    <location>
        <begin position="36"/>
        <end position="184"/>
    </location>
</feature>
<dbReference type="FunFam" id="1.10.1070.11:FF:000002">
    <property type="entry name" value="Phosphatidylinositol 3-kinase catalytic subunit type 3"/>
    <property type="match status" value="1"/>
</dbReference>
<keyword evidence="3" id="KW-0808">Transferase</keyword>
<dbReference type="GO" id="GO:0005768">
    <property type="term" value="C:endosome"/>
    <property type="evidence" value="ECO:0007669"/>
    <property type="project" value="TreeGrafter"/>
</dbReference>
<dbReference type="SMART" id="SM00146">
    <property type="entry name" value="PI3Kc"/>
    <property type="match status" value="1"/>
</dbReference>
<keyword evidence="5" id="KW-0418">Kinase</keyword>
<evidence type="ECO:0000256" key="2">
    <source>
        <dbReference type="ARBA" id="ARBA00019787"/>
    </source>
</evidence>
<dbReference type="PROSITE" id="PS50290">
    <property type="entry name" value="PI3_4_KINASE_3"/>
    <property type="match status" value="1"/>
</dbReference>
<dbReference type="InterPro" id="IPR035892">
    <property type="entry name" value="C2_domain_sf"/>
</dbReference>
<evidence type="ECO:0000259" key="10">
    <source>
        <dbReference type="PROSITE" id="PS50290"/>
    </source>
</evidence>
<dbReference type="GO" id="GO:0034272">
    <property type="term" value="C:phosphatidylinositol 3-kinase complex, class III, type II"/>
    <property type="evidence" value="ECO:0007669"/>
    <property type="project" value="TreeGrafter"/>
</dbReference>
<comment type="caution">
    <text evidence="13">The sequence shown here is derived from an EMBL/GenBank/DDBJ whole genome shotgun (WGS) entry which is preliminary data.</text>
</comment>
<reference evidence="13" key="1">
    <citation type="submission" date="2020-11" db="EMBL/GenBank/DDBJ databases">
        <authorList>
            <person name="Whiteford S."/>
        </authorList>
    </citation>
    <scope>NUCLEOTIDE SEQUENCE</scope>
</reference>
<dbReference type="InterPro" id="IPR015433">
    <property type="entry name" value="PI3/4_kinase"/>
</dbReference>